<dbReference type="InterPro" id="IPR027417">
    <property type="entry name" value="P-loop_NTPase"/>
</dbReference>
<sequence length="866" mass="99903">TRWAFKEKSKEAVGRFFRLKLRSKPNVLIEELGLEEAIALLGNDPLRLSQYIRIYHPELAQEDVDRIVATSMKGLRAEWQESPEELHSDYEENLSLPEIQAEAPSTESHAVMISGKTAEGITYIQITGAYTRRIAVRQDGTFSATIPLPRTGEINEFEAYGFNPETRQKSKAVLIQVYQTGQKEDTEEVFLRLLALKDELLADIQKDAARYSFLLRSTEQSLLKHFTYNEEEGLEYLRRRLEKESAPAMRAILQSILSKFEKIKDMNFDLKPGKRLWFFQKYCIYETRVLLESGARGVIIANEQGMGKTITALSLINGRQAVVITPNTVVTTWVEQEAEFIPQANLEVLEGTYQERHGALAFLNRPQVVTNIEFTRGMTERRAGLLSRPEGTLVVDEADYLGSLSSQQSRGTRQLKAHHRLLLTATPFKRVSQIGHILGFILPNDPRFSSMRAFSRAFPAGSTESLNALFLLMQQYSLRLRKQDVFEEYDPRLPLTKQDDKLPKKVEISPDEEGRFYLTDEQCRSILELFTDYQGWCRKHKLHASREDTQYYRFKEGYFPKREALRQIMNDPVYIGMPDIDSPKHLEMDRIVEKELVGANERKILIFCRYQAQVEEYLKRYRQYGTCGYYGGLKTDANGYKLDKQGKRLYYKVDEYENFVLDESHNFISTDKAHGRPIKALDYERIQFQNNPATRIMIATYDTGSMGVTLTAADVVVYDDLGQTYKDQYQAGDRAHRPDNSRKKYAVTYYWLQALYPDVFLEEISSDIRREYFDVGTYDQVQYENIRKQGQIFHRIMDGVGGPQEIGNIERRFMRDRMPFMFRDGGIEEEPDTFESDGGQEEEAGASNGVDGKATGRYFRETAASV</sequence>
<name>A0A2J0LII0_9BACT</name>
<feature type="compositionally biased region" description="Acidic residues" evidence="1">
    <location>
        <begin position="827"/>
        <end position="844"/>
    </location>
</feature>
<feature type="domain" description="Helicase C-terminal" evidence="3">
    <location>
        <begin position="591"/>
        <end position="794"/>
    </location>
</feature>
<dbReference type="InterPro" id="IPR000330">
    <property type="entry name" value="SNF2_N"/>
</dbReference>
<dbReference type="PROSITE" id="PS51192">
    <property type="entry name" value="HELICASE_ATP_BIND_1"/>
    <property type="match status" value="1"/>
</dbReference>
<dbReference type="Pfam" id="PF00176">
    <property type="entry name" value="SNF2-rel_dom"/>
    <property type="match status" value="1"/>
</dbReference>
<proteinExistence type="predicted"/>
<feature type="domain" description="Helicase ATP-binding" evidence="2">
    <location>
        <begin position="289"/>
        <end position="445"/>
    </location>
</feature>
<feature type="region of interest" description="Disordered" evidence="1">
    <location>
        <begin position="825"/>
        <end position="856"/>
    </location>
</feature>
<dbReference type="Proteomes" id="UP000231267">
    <property type="component" value="Unassembled WGS sequence"/>
</dbReference>
<dbReference type="AlphaFoldDB" id="A0A2J0LII0"/>
<dbReference type="InterPro" id="IPR014001">
    <property type="entry name" value="Helicase_ATP-bd"/>
</dbReference>
<evidence type="ECO:0000313" key="5">
    <source>
        <dbReference type="Proteomes" id="UP000231267"/>
    </source>
</evidence>
<accession>A0A2J0LII0</accession>
<evidence type="ECO:0000259" key="2">
    <source>
        <dbReference type="PROSITE" id="PS51192"/>
    </source>
</evidence>
<dbReference type="InterPro" id="IPR001650">
    <property type="entry name" value="Helicase_C-like"/>
</dbReference>
<dbReference type="SMART" id="SM00487">
    <property type="entry name" value="DEXDc"/>
    <property type="match status" value="1"/>
</dbReference>
<reference evidence="4 5" key="1">
    <citation type="submission" date="2017-09" db="EMBL/GenBank/DDBJ databases">
        <title>Depth-based differentiation of microbial function through sediment-hosted aquifers and enrichment of novel symbionts in the deep terrestrial subsurface.</title>
        <authorList>
            <person name="Probst A.J."/>
            <person name="Ladd B."/>
            <person name="Jarett J.K."/>
            <person name="Geller-Mcgrath D.E."/>
            <person name="Sieber C.M."/>
            <person name="Emerson J.B."/>
            <person name="Anantharaman K."/>
            <person name="Thomas B.C."/>
            <person name="Malmstrom R."/>
            <person name="Stieglmeier M."/>
            <person name="Klingl A."/>
            <person name="Woyke T."/>
            <person name="Ryan C.M."/>
            <person name="Banfield J.F."/>
        </authorList>
    </citation>
    <scope>NUCLEOTIDE SEQUENCE [LARGE SCALE GENOMIC DNA]</scope>
    <source>
        <strain evidence="4">CG12_big_fil_rev_8_21_14_0_65_43_15</strain>
    </source>
</reference>
<dbReference type="InterPro" id="IPR038718">
    <property type="entry name" value="SNF2-like_sf"/>
</dbReference>
<evidence type="ECO:0008006" key="6">
    <source>
        <dbReference type="Google" id="ProtNLM"/>
    </source>
</evidence>
<evidence type="ECO:0000313" key="4">
    <source>
        <dbReference type="EMBL" id="PIW65840.1"/>
    </source>
</evidence>
<dbReference type="PANTHER" id="PTHR10799">
    <property type="entry name" value="SNF2/RAD54 HELICASE FAMILY"/>
    <property type="match status" value="1"/>
</dbReference>
<protein>
    <recommendedName>
        <fullName evidence="6">Helicase ATP-binding domain-containing protein</fullName>
    </recommendedName>
</protein>
<dbReference type="PROSITE" id="PS51194">
    <property type="entry name" value="HELICASE_CTER"/>
    <property type="match status" value="1"/>
</dbReference>
<dbReference type="Gene3D" id="3.40.50.300">
    <property type="entry name" value="P-loop containing nucleotide triphosphate hydrolases"/>
    <property type="match status" value="1"/>
</dbReference>
<comment type="caution">
    <text evidence="4">The sequence shown here is derived from an EMBL/GenBank/DDBJ whole genome shotgun (WGS) entry which is preliminary data.</text>
</comment>
<dbReference type="GO" id="GO:0005524">
    <property type="term" value="F:ATP binding"/>
    <property type="evidence" value="ECO:0007669"/>
    <property type="project" value="InterPro"/>
</dbReference>
<dbReference type="SUPFAM" id="SSF52540">
    <property type="entry name" value="P-loop containing nucleoside triphosphate hydrolases"/>
    <property type="match status" value="2"/>
</dbReference>
<organism evidence="4 5">
    <name type="scientific">Candidatus Taenaricola geysiri</name>
    <dbReference type="NCBI Taxonomy" id="1974752"/>
    <lineage>
        <taxon>Bacteria</taxon>
        <taxon>Pseudomonadati</taxon>
        <taxon>Candidatus Omnitrophota</taxon>
        <taxon>Candidatus Taenaricola</taxon>
    </lineage>
</organism>
<evidence type="ECO:0000256" key="1">
    <source>
        <dbReference type="SAM" id="MobiDB-lite"/>
    </source>
</evidence>
<feature type="non-terminal residue" evidence="4">
    <location>
        <position position="1"/>
    </location>
</feature>
<dbReference type="Gene3D" id="3.40.50.10810">
    <property type="entry name" value="Tandem AAA-ATPase domain"/>
    <property type="match status" value="1"/>
</dbReference>
<evidence type="ECO:0000259" key="3">
    <source>
        <dbReference type="PROSITE" id="PS51194"/>
    </source>
</evidence>
<dbReference type="EMBL" id="PFGP01000140">
    <property type="protein sequence ID" value="PIW65840.1"/>
    <property type="molecule type" value="Genomic_DNA"/>
</dbReference>
<gene>
    <name evidence="4" type="ORF">COW11_06450</name>
</gene>